<proteinExistence type="inferred from homology"/>
<evidence type="ECO:0000256" key="11">
    <source>
        <dbReference type="PIRSR" id="PIRSR000310-1"/>
    </source>
</evidence>
<dbReference type="PIRSF" id="PIRSF000310">
    <property type="entry name" value="NiFe_hyd_ssu"/>
    <property type="match status" value="1"/>
</dbReference>
<keyword evidence="8" id="KW-0560">Oxidoreductase</keyword>
<keyword evidence="6 11" id="KW-0479">Metal-binding</keyword>
<feature type="binding site" evidence="11">
    <location>
        <position position="224"/>
    </location>
    <ligand>
        <name>[3Fe-4S] cluster</name>
        <dbReference type="ChEBI" id="CHEBI:21137"/>
    </ligand>
</feature>
<feature type="binding site" evidence="11">
    <location>
        <position position="95"/>
    </location>
    <ligand>
        <name>[4Fe-4S] cluster</name>
        <dbReference type="ChEBI" id="CHEBI:49883"/>
        <label>1</label>
    </ligand>
</feature>
<dbReference type="GO" id="GO:0016020">
    <property type="term" value="C:membrane"/>
    <property type="evidence" value="ECO:0007669"/>
    <property type="project" value="TreeGrafter"/>
</dbReference>
<feature type="binding site" evidence="11">
    <location>
        <position position="163"/>
    </location>
    <ligand>
        <name>[4Fe-4S] cluster</name>
        <dbReference type="ChEBI" id="CHEBI:49883"/>
        <label>2</label>
    </ligand>
</feature>
<dbReference type="AlphaFoldDB" id="A0A1W1WU74"/>
<dbReference type="GO" id="GO:0009055">
    <property type="term" value="F:electron transfer activity"/>
    <property type="evidence" value="ECO:0007669"/>
    <property type="project" value="TreeGrafter"/>
</dbReference>
<dbReference type="GO" id="GO:0008901">
    <property type="term" value="F:ferredoxin hydrogenase activity"/>
    <property type="evidence" value="ECO:0007669"/>
    <property type="project" value="InterPro"/>
</dbReference>
<feature type="binding site" evidence="11">
    <location>
        <position position="126"/>
    </location>
    <ligand>
        <name>[4Fe-4S] cluster</name>
        <dbReference type="ChEBI" id="CHEBI:49883"/>
        <label>1</label>
    </ligand>
</feature>
<dbReference type="GO" id="GO:0044569">
    <property type="term" value="C:[Ni-Fe] hydrogenase complex"/>
    <property type="evidence" value="ECO:0007669"/>
    <property type="project" value="TreeGrafter"/>
</dbReference>
<evidence type="ECO:0000256" key="5">
    <source>
        <dbReference type="ARBA" id="ARBA00022485"/>
    </source>
</evidence>
<dbReference type="RefSeq" id="WP_084276047.1">
    <property type="nucleotide sequence ID" value="NZ_AP026671.1"/>
</dbReference>
<feature type="binding site" evidence="11">
    <location>
        <position position="166"/>
    </location>
    <ligand>
        <name>[4Fe-4S] cluster</name>
        <dbReference type="ChEBI" id="CHEBI:49883"/>
        <label>2</label>
    </ligand>
</feature>
<dbReference type="Gene3D" id="4.10.480.10">
    <property type="entry name" value="Cytochrome-c3 hydrogenase, C-terminal domain"/>
    <property type="match status" value="1"/>
</dbReference>
<dbReference type="PRINTS" id="PR00614">
    <property type="entry name" value="NIHGNASESMLL"/>
</dbReference>
<feature type="binding site" evidence="11">
    <location>
        <position position="203"/>
    </location>
    <ligand>
        <name>[3Fe-4S] cluster</name>
        <dbReference type="ChEBI" id="CHEBI:21137"/>
    </ligand>
</feature>
<dbReference type="GO" id="GO:0009375">
    <property type="term" value="C:ferredoxin hydrogenase complex"/>
    <property type="evidence" value="ECO:0007669"/>
    <property type="project" value="InterPro"/>
</dbReference>
<evidence type="ECO:0000256" key="3">
    <source>
        <dbReference type="ARBA" id="ARBA00006605"/>
    </source>
</evidence>
<evidence type="ECO:0000313" key="14">
    <source>
        <dbReference type="EMBL" id="SMC09796.1"/>
    </source>
</evidence>
<evidence type="ECO:0000256" key="2">
    <source>
        <dbReference type="ARBA" id="ARBA00004196"/>
    </source>
</evidence>
<dbReference type="PANTHER" id="PTHR30013:SF5">
    <property type="entry name" value="HYDROGENASE SMALL SUBUNIT"/>
    <property type="match status" value="1"/>
</dbReference>
<dbReference type="SUPFAM" id="SSF56770">
    <property type="entry name" value="HydA/Nqo6-like"/>
    <property type="match status" value="1"/>
</dbReference>
<feature type="domain" description="Cytochrome-c3 hydrogenase C-terminal" evidence="13">
    <location>
        <begin position="158"/>
        <end position="232"/>
    </location>
</feature>
<dbReference type="STRING" id="1069081.SAMN05660197_1618"/>
<organism evidence="14 15">
    <name type="scientific">Nitratiruptor tergarcus DSM 16512</name>
    <dbReference type="NCBI Taxonomy" id="1069081"/>
    <lineage>
        <taxon>Bacteria</taxon>
        <taxon>Pseudomonadati</taxon>
        <taxon>Campylobacterota</taxon>
        <taxon>Epsilonproteobacteria</taxon>
        <taxon>Nautiliales</taxon>
        <taxon>Nitratiruptoraceae</taxon>
        <taxon>Nitratiruptor</taxon>
    </lineage>
</organism>
<evidence type="ECO:0000256" key="10">
    <source>
        <dbReference type="ARBA" id="ARBA00023014"/>
    </source>
</evidence>
<evidence type="ECO:0000256" key="6">
    <source>
        <dbReference type="ARBA" id="ARBA00022723"/>
    </source>
</evidence>
<evidence type="ECO:0000259" key="12">
    <source>
        <dbReference type="Pfam" id="PF01058"/>
    </source>
</evidence>
<evidence type="ECO:0000259" key="13">
    <source>
        <dbReference type="Pfam" id="PF14720"/>
    </source>
</evidence>
<dbReference type="InterPro" id="IPR001821">
    <property type="entry name" value="NiFe_hydrogenase_ssu"/>
</dbReference>
<keyword evidence="10 11" id="KW-0411">Iron-sulfur</keyword>
<keyword evidence="5 11" id="KW-0004">4Fe-4S</keyword>
<gene>
    <name evidence="14" type="ORF">SAMN05660197_1618</name>
</gene>
<dbReference type="Proteomes" id="UP000192602">
    <property type="component" value="Unassembled WGS sequence"/>
</dbReference>
<feature type="binding site" evidence="11">
    <location>
        <position position="187"/>
    </location>
    <ligand>
        <name>[4Fe-4S] cluster</name>
        <dbReference type="ChEBI" id="CHEBI:49883"/>
        <label>2</label>
    </ligand>
</feature>
<evidence type="ECO:0000313" key="15">
    <source>
        <dbReference type="Proteomes" id="UP000192602"/>
    </source>
</evidence>
<dbReference type="InterPro" id="IPR006137">
    <property type="entry name" value="NADH_UbQ_OxRdtase-like_20kDa"/>
</dbReference>
<reference evidence="15" key="1">
    <citation type="submission" date="2017-04" db="EMBL/GenBank/DDBJ databases">
        <authorList>
            <person name="Varghese N."/>
            <person name="Submissions S."/>
        </authorList>
    </citation>
    <scope>NUCLEOTIDE SEQUENCE [LARGE SCALE GENOMIC DNA]</scope>
    <source>
        <strain evidence="15">DSM 16512</strain>
    </source>
</reference>
<keyword evidence="11" id="KW-0003">3Fe-4S</keyword>
<dbReference type="GO" id="GO:0051539">
    <property type="term" value="F:4 iron, 4 sulfur cluster binding"/>
    <property type="evidence" value="ECO:0007669"/>
    <property type="project" value="UniProtKB-KW"/>
</dbReference>
<dbReference type="GO" id="GO:0051538">
    <property type="term" value="F:3 iron, 4 sulfur cluster binding"/>
    <property type="evidence" value="ECO:0007669"/>
    <property type="project" value="UniProtKB-KW"/>
</dbReference>
<dbReference type="Gene3D" id="3.40.50.700">
    <property type="entry name" value="NADH:ubiquinone oxidoreductase-like, 20kDa subunit"/>
    <property type="match status" value="1"/>
</dbReference>
<evidence type="ECO:0000256" key="8">
    <source>
        <dbReference type="ARBA" id="ARBA00023002"/>
    </source>
</evidence>
<dbReference type="Pfam" id="PF01058">
    <property type="entry name" value="Oxidored_q6"/>
    <property type="match status" value="1"/>
</dbReference>
<evidence type="ECO:0000256" key="1">
    <source>
        <dbReference type="ARBA" id="ARBA00001966"/>
    </source>
</evidence>
<keyword evidence="7" id="KW-0732">Signal</keyword>
<sequence>MARAIWLQGITCNGNTHSFLHYEQLSQLLDEITFLYHPLLPSPLHITQLCYFEEPFDILIVEGAYGKIDRGGCDFVELFHRLRKQAKHVVAIGSCAVYGGILGERGINFAKEKQIDSIELINIPGCPAHPEWIAFALLAIKNGENVKKDTFQRPKEIYGYTVHSGCTRNEYFEWKVDAKSFGTQEGCLFYEQGCQAPFTHGSCNRILWNGVSSKTRIGTPCFGCTEPTFPSNNLFKTKTHMGIPVKMPLGVPKRAYLTLTGIAKSFHIPRLHKRVIDED</sequence>
<protein>
    <submittedName>
        <fullName evidence="14">Hydrogenase small subunit</fullName>
    </submittedName>
</protein>
<feature type="binding site" evidence="11">
    <location>
        <position position="12"/>
    </location>
    <ligand>
        <name>[4Fe-4S] cluster</name>
        <dbReference type="ChEBI" id="CHEBI:49883"/>
        <label>1</label>
    </ligand>
</feature>
<dbReference type="InterPro" id="IPR037148">
    <property type="entry name" value="NiFe-Hase_small_C_sf"/>
</dbReference>
<evidence type="ECO:0000256" key="7">
    <source>
        <dbReference type="ARBA" id="ARBA00022729"/>
    </source>
</evidence>
<comment type="similarity">
    <text evidence="3">Belongs to the [NiFe]/[NiFeSe] hydrogenase small subunit family.</text>
</comment>
<comment type="subunit">
    <text evidence="4">Heterodimer of a large and a small subunit.</text>
</comment>
<dbReference type="InterPro" id="IPR027394">
    <property type="entry name" value="Cytochrome-c3_hydrogenase_C"/>
</dbReference>
<keyword evidence="15" id="KW-1185">Reference proteome</keyword>
<name>A0A1W1WU74_9BACT</name>
<dbReference type="GO" id="GO:0046872">
    <property type="term" value="F:metal ion binding"/>
    <property type="evidence" value="ECO:0007669"/>
    <property type="project" value="UniProtKB-KW"/>
</dbReference>
<comment type="cofactor">
    <cofactor evidence="1">
        <name>[4Fe-4S] cluster</name>
        <dbReference type="ChEBI" id="CHEBI:49883"/>
    </cofactor>
</comment>
<dbReference type="OrthoDB" id="9766729at2"/>
<keyword evidence="9 11" id="KW-0408">Iron</keyword>
<dbReference type="EMBL" id="FWWZ01000001">
    <property type="protein sequence ID" value="SMC09796.1"/>
    <property type="molecule type" value="Genomic_DNA"/>
</dbReference>
<dbReference type="Pfam" id="PF14720">
    <property type="entry name" value="NiFe_hyd_SSU_C"/>
    <property type="match status" value="1"/>
</dbReference>
<accession>A0A1W1WU74</accession>
<feature type="binding site" evidence="11">
    <location>
        <position position="221"/>
    </location>
    <ligand>
        <name>[3Fe-4S] cluster</name>
        <dbReference type="ChEBI" id="CHEBI:21137"/>
    </ligand>
</feature>
<dbReference type="GO" id="GO:0009061">
    <property type="term" value="P:anaerobic respiration"/>
    <property type="evidence" value="ECO:0007669"/>
    <property type="project" value="TreeGrafter"/>
</dbReference>
<dbReference type="InterPro" id="IPR037024">
    <property type="entry name" value="NiFe_Hase_small_N_sf"/>
</dbReference>
<comment type="subcellular location">
    <subcellularLocation>
        <location evidence="2">Cell envelope</location>
    </subcellularLocation>
</comment>
<feature type="binding site" evidence="11">
    <location>
        <position position="194"/>
    </location>
    <ligand>
        <name>[4Fe-4S] cluster</name>
        <dbReference type="ChEBI" id="CHEBI:49883"/>
        <label>2</label>
    </ligand>
</feature>
<dbReference type="GO" id="GO:0030313">
    <property type="term" value="C:cell envelope"/>
    <property type="evidence" value="ECO:0007669"/>
    <property type="project" value="UniProtKB-SubCell"/>
</dbReference>
<feature type="domain" description="NADH:ubiquinone oxidoreductase-like 20kDa subunit" evidence="12">
    <location>
        <begin position="12"/>
        <end position="139"/>
    </location>
</feature>
<evidence type="ECO:0000256" key="4">
    <source>
        <dbReference type="ARBA" id="ARBA00011771"/>
    </source>
</evidence>
<evidence type="ECO:0000256" key="9">
    <source>
        <dbReference type="ARBA" id="ARBA00023004"/>
    </source>
</evidence>
<dbReference type="PANTHER" id="PTHR30013">
    <property type="entry name" value="NIFE / NIFESE HYDROGENASE SMALL SUBUNIT FAMILY MEMBER"/>
    <property type="match status" value="1"/>
</dbReference>